<feature type="compositionally biased region" description="Basic and acidic residues" evidence="1">
    <location>
        <begin position="109"/>
        <end position="122"/>
    </location>
</feature>
<dbReference type="OrthoDB" id="342503at2157"/>
<gene>
    <name evidence="2" type="ORF">SAMN05216226_101104</name>
</gene>
<evidence type="ECO:0000313" key="3">
    <source>
        <dbReference type="Proteomes" id="UP000198856"/>
    </source>
</evidence>
<keyword evidence="3" id="KW-1185">Reference proteome</keyword>
<dbReference type="InterPro" id="IPR043833">
    <property type="entry name" value="DUF5810"/>
</dbReference>
<organism evidence="2 3">
    <name type="scientific">Halovenus aranensis</name>
    <dbReference type="NCBI Taxonomy" id="890420"/>
    <lineage>
        <taxon>Archaea</taxon>
        <taxon>Methanobacteriati</taxon>
        <taxon>Methanobacteriota</taxon>
        <taxon>Stenosarchaea group</taxon>
        <taxon>Halobacteria</taxon>
        <taxon>Halobacteriales</taxon>
        <taxon>Haloarculaceae</taxon>
        <taxon>Halovenus</taxon>
    </lineage>
</organism>
<evidence type="ECO:0000313" key="2">
    <source>
        <dbReference type="EMBL" id="SDJ20110.1"/>
    </source>
</evidence>
<dbReference type="Pfam" id="PF19126">
    <property type="entry name" value="DUF5810"/>
    <property type="match status" value="1"/>
</dbReference>
<name>A0A1G8RUV7_9EURY</name>
<feature type="compositionally biased region" description="Basic and acidic residues" evidence="1">
    <location>
        <begin position="72"/>
        <end position="83"/>
    </location>
</feature>
<evidence type="ECO:0000256" key="1">
    <source>
        <dbReference type="SAM" id="MobiDB-lite"/>
    </source>
</evidence>
<dbReference type="EMBL" id="FNFC01000001">
    <property type="protein sequence ID" value="SDJ20110.1"/>
    <property type="molecule type" value="Genomic_DNA"/>
</dbReference>
<accession>A0A1G8RUV7</accession>
<proteinExistence type="predicted"/>
<dbReference type="Proteomes" id="UP000198856">
    <property type="component" value="Unassembled WGS sequence"/>
</dbReference>
<dbReference type="AlphaFoldDB" id="A0A1G8RUV7"/>
<feature type="region of interest" description="Disordered" evidence="1">
    <location>
        <begin position="46"/>
        <end position="128"/>
    </location>
</feature>
<sequence length="128" mass="14226">MGYSCPVCGDPQADARHLANHLAFTALVRGGDHEAWLDDHVPEWESMDEEGLAPEVADQADETEYPQVFEDTTEHHDHSHEANSPDLPDDVAVADLPDQDDLSAEAADAIERARELTRQRHDDDEDEA</sequence>
<dbReference type="STRING" id="890420.SAMN05216226_101104"/>
<dbReference type="RefSeq" id="WP_092698332.1">
    <property type="nucleotide sequence ID" value="NZ_FNFC01000001.1"/>
</dbReference>
<protein>
    <submittedName>
        <fullName evidence="2">Uncharacterized protein</fullName>
    </submittedName>
</protein>
<reference evidence="2 3" key="1">
    <citation type="submission" date="2016-10" db="EMBL/GenBank/DDBJ databases">
        <authorList>
            <person name="de Groot N.N."/>
        </authorList>
    </citation>
    <scope>NUCLEOTIDE SEQUENCE [LARGE SCALE GENOMIC DNA]</scope>
    <source>
        <strain evidence="2 3">IBRC-M10015</strain>
    </source>
</reference>
<feature type="compositionally biased region" description="Acidic residues" evidence="1">
    <location>
        <begin position="46"/>
        <end position="64"/>
    </location>
</feature>